<feature type="transmembrane region" description="Helical" evidence="5">
    <location>
        <begin position="214"/>
        <end position="232"/>
    </location>
</feature>
<feature type="transmembrane region" description="Helical" evidence="5">
    <location>
        <begin position="181"/>
        <end position="202"/>
    </location>
</feature>
<feature type="transmembrane region" description="Helical" evidence="5">
    <location>
        <begin position="54"/>
        <end position="73"/>
    </location>
</feature>
<dbReference type="EMBL" id="MQVX01000001">
    <property type="protein sequence ID" value="PQJ15015.1"/>
    <property type="molecule type" value="Genomic_DNA"/>
</dbReference>
<dbReference type="RefSeq" id="WP_105000667.1">
    <property type="nucleotide sequence ID" value="NZ_MQVX01000001.1"/>
</dbReference>
<dbReference type="OrthoDB" id="560496at2"/>
<dbReference type="Pfam" id="PF01925">
    <property type="entry name" value="TauE"/>
    <property type="match status" value="1"/>
</dbReference>
<evidence type="ECO:0000256" key="5">
    <source>
        <dbReference type="RuleBase" id="RU363041"/>
    </source>
</evidence>
<keyword evidence="7" id="KW-1185">Reference proteome</keyword>
<dbReference type="InterPro" id="IPR051598">
    <property type="entry name" value="TSUP/Inactive_protease-like"/>
</dbReference>
<feature type="transmembrane region" description="Helical" evidence="5">
    <location>
        <begin position="109"/>
        <end position="127"/>
    </location>
</feature>
<gene>
    <name evidence="6" type="ORF">BST99_04050</name>
</gene>
<keyword evidence="4 5" id="KW-0472">Membrane</keyword>
<accession>A0A2S7T686</accession>
<comment type="subcellular location">
    <subcellularLocation>
        <location evidence="5">Cell membrane</location>
        <topology evidence="5">Multi-pass membrane protein</topology>
    </subcellularLocation>
    <subcellularLocation>
        <location evidence="1">Membrane</location>
        <topology evidence="1">Multi-pass membrane protein</topology>
    </subcellularLocation>
</comment>
<comment type="similarity">
    <text evidence="5">Belongs to the 4-toluene sulfonate uptake permease (TSUP) (TC 2.A.102) family.</text>
</comment>
<sequence>MSLDPSTYLLLLFGFFLVATLYSSAGFGGGSSYLALLGLLLLHENPAANSDQIASIKGLALICNLVVVGGSSVVFYRQGLLKSKLFLPFVVFSVPLAFWGATLRLDYEVFFILLGTLLIIAAIPLLVSFRSDEKSAKTLSYLQRGGLGGGIGFLSGLVGIGGGIFLAPILHLMRWESAQKIAALASFFIGINSLAALIGLWGSAQWNSPQPQDWGLVLAVLLGGQLGVRWTTRKIRPLIIRRTTAILVLLVGIRILYQSLN</sequence>
<evidence type="ECO:0000256" key="2">
    <source>
        <dbReference type="ARBA" id="ARBA00022692"/>
    </source>
</evidence>
<evidence type="ECO:0000256" key="4">
    <source>
        <dbReference type="ARBA" id="ARBA00023136"/>
    </source>
</evidence>
<evidence type="ECO:0000313" key="7">
    <source>
        <dbReference type="Proteomes" id="UP000239366"/>
    </source>
</evidence>
<evidence type="ECO:0000313" key="6">
    <source>
        <dbReference type="EMBL" id="PQJ15015.1"/>
    </source>
</evidence>
<feature type="transmembrane region" description="Helical" evidence="5">
    <location>
        <begin position="147"/>
        <end position="169"/>
    </location>
</feature>
<dbReference type="AlphaFoldDB" id="A0A2S7T686"/>
<dbReference type="Proteomes" id="UP000239366">
    <property type="component" value="Unassembled WGS sequence"/>
</dbReference>
<dbReference type="PANTHER" id="PTHR43701:SF5">
    <property type="entry name" value="MEMBRANE TRANSPORTER PROTEIN-RELATED"/>
    <property type="match status" value="1"/>
</dbReference>
<feature type="transmembrane region" description="Helical" evidence="5">
    <location>
        <begin position="239"/>
        <end position="257"/>
    </location>
</feature>
<proteinExistence type="inferred from homology"/>
<keyword evidence="2 5" id="KW-0812">Transmembrane</keyword>
<keyword evidence="5" id="KW-1003">Cell membrane</keyword>
<feature type="transmembrane region" description="Helical" evidence="5">
    <location>
        <begin position="85"/>
        <end position="102"/>
    </location>
</feature>
<name>A0A2S7T686_9FLAO</name>
<dbReference type="InterPro" id="IPR002781">
    <property type="entry name" value="TM_pro_TauE-like"/>
</dbReference>
<comment type="caution">
    <text evidence="6">The sequence shown here is derived from an EMBL/GenBank/DDBJ whole genome shotgun (WGS) entry which is preliminary data.</text>
</comment>
<keyword evidence="3 5" id="KW-1133">Transmembrane helix</keyword>
<protein>
    <recommendedName>
        <fullName evidence="5">Probable membrane transporter protein</fullName>
    </recommendedName>
</protein>
<dbReference type="GO" id="GO:0005886">
    <property type="term" value="C:plasma membrane"/>
    <property type="evidence" value="ECO:0007669"/>
    <property type="project" value="UniProtKB-SubCell"/>
</dbReference>
<dbReference type="PANTHER" id="PTHR43701">
    <property type="entry name" value="MEMBRANE TRANSPORTER PROTEIN MJ0441-RELATED"/>
    <property type="match status" value="1"/>
</dbReference>
<evidence type="ECO:0000256" key="3">
    <source>
        <dbReference type="ARBA" id="ARBA00022989"/>
    </source>
</evidence>
<reference evidence="7" key="1">
    <citation type="submission" date="2016-11" db="EMBL/GenBank/DDBJ databases">
        <title>Trade-off between light-utilization and light-protection in marine flavobacteria.</title>
        <authorList>
            <person name="Kumagai Y."/>
            <person name="Yoshizawa S."/>
            <person name="Kogure K."/>
        </authorList>
    </citation>
    <scope>NUCLEOTIDE SEQUENCE [LARGE SCALE GENOMIC DNA]</scope>
    <source>
        <strain evidence="7">SG-18</strain>
    </source>
</reference>
<organism evidence="6 7">
    <name type="scientific">Aureicoccus marinus</name>
    <dbReference type="NCBI Taxonomy" id="754435"/>
    <lineage>
        <taxon>Bacteria</taxon>
        <taxon>Pseudomonadati</taxon>
        <taxon>Bacteroidota</taxon>
        <taxon>Flavobacteriia</taxon>
        <taxon>Flavobacteriales</taxon>
        <taxon>Flavobacteriaceae</taxon>
        <taxon>Aureicoccus</taxon>
    </lineage>
</organism>
<feature type="transmembrane region" description="Helical" evidence="5">
    <location>
        <begin position="12"/>
        <end position="42"/>
    </location>
</feature>
<evidence type="ECO:0000256" key="1">
    <source>
        <dbReference type="ARBA" id="ARBA00004141"/>
    </source>
</evidence>